<protein>
    <submittedName>
        <fullName evidence="1">Uncharacterized protein</fullName>
    </submittedName>
</protein>
<keyword evidence="2" id="KW-1185">Reference proteome</keyword>
<organism evidence="1 2">
    <name type="scientific">Phytophthora palmivora</name>
    <dbReference type="NCBI Taxonomy" id="4796"/>
    <lineage>
        <taxon>Eukaryota</taxon>
        <taxon>Sar</taxon>
        <taxon>Stramenopiles</taxon>
        <taxon>Oomycota</taxon>
        <taxon>Peronosporomycetes</taxon>
        <taxon>Peronosporales</taxon>
        <taxon>Peronosporaceae</taxon>
        <taxon>Phytophthora</taxon>
    </lineage>
</organism>
<evidence type="ECO:0000313" key="1">
    <source>
        <dbReference type="EMBL" id="POM72685.1"/>
    </source>
</evidence>
<proteinExistence type="predicted"/>
<dbReference type="OrthoDB" id="91946at2759"/>
<dbReference type="EMBL" id="NCKW01005565">
    <property type="protein sequence ID" value="POM72685.1"/>
    <property type="molecule type" value="Genomic_DNA"/>
</dbReference>
<evidence type="ECO:0000313" key="2">
    <source>
        <dbReference type="Proteomes" id="UP000237271"/>
    </source>
</evidence>
<reference evidence="1 2" key="1">
    <citation type="journal article" date="2017" name="Genome Biol. Evol.">
        <title>Phytophthora megakarya and P. palmivora, closely related causal agents of cacao black pod rot, underwent increases in genome sizes and gene numbers by different mechanisms.</title>
        <authorList>
            <person name="Ali S.S."/>
            <person name="Shao J."/>
            <person name="Lary D.J."/>
            <person name="Kronmiller B."/>
            <person name="Shen D."/>
            <person name="Strem M.D."/>
            <person name="Amoako-Attah I."/>
            <person name="Akrofi A.Y."/>
            <person name="Begoude B.A."/>
            <person name="Ten Hoopen G.M."/>
            <person name="Coulibaly K."/>
            <person name="Kebe B.I."/>
            <person name="Melnick R.L."/>
            <person name="Guiltinan M.J."/>
            <person name="Tyler B.M."/>
            <person name="Meinhardt L.W."/>
            <person name="Bailey B.A."/>
        </authorList>
    </citation>
    <scope>NUCLEOTIDE SEQUENCE [LARGE SCALE GENOMIC DNA]</scope>
    <source>
        <strain evidence="2">sbr112.9</strain>
    </source>
</reference>
<dbReference type="AlphaFoldDB" id="A0A2P4Y4D7"/>
<dbReference type="Proteomes" id="UP000237271">
    <property type="component" value="Unassembled WGS sequence"/>
</dbReference>
<accession>A0A2P4Y4D7</accession>
<comment type="caution">
    <text evidence="1">The sequence shown here is derived from an EMBL/GenBank/DDBJ whole genome shotgun (WGS) entry which is preliminary data.</text>
</comment>
<name>A0A2P4Y4D7_9STRA</name>
<sequence>MVEPLEDEEKRRLHMAEVAKQVTAMGFNSASLWEQSFPGLRQPGGPIRQLPTFGHNSMSQSLWRLPVQYTTHNDQRGTMCQQLQYYP</sequence>
<gene>
    <name evidence="1" type="ORF">PHPALM_10564</name>
</gene>